<dbReference type="VEuPathDB" id="FungiDB:CC1G_10443"/>
<dbReference type="PANTHER" id="PTHR38248">
    <property type="entry name" value="FUNK1 6"/>
    <property type="match status" value="1"/>
</dbReference>
<keyword evidence="3" id="KW-0808">Transferase</keyword>
<dbReference type="Pfam" id="PF17667">
    <property type="entry name" value="Pkinase_fungal"/>
    <property type="match status" value="2"/>
</dbReference>
<dbReference type="OMA" id="TIWQTTH"/>
<dbReference type="OrthoDB" id="5569250at2759"/>
<feature type="domain" description="Fungal-type protein kinase" evidence="2">
    <location>
        <begin position="208"/>
        <end position="352"/>
    </location>
</feature>
<dbReference type="PANTHER" id="PTHR38248:SF2">
    <property type="entry name" value="FUNK1 11"/>
    <property type="match status" value="1"/>
</dbReference>
<dbReference type="Proteomes" id="UP000001861">
    <property type="component" value="Unassembled WGS sequence"/>
</dbReference>
<dbReference type="EMBL" id="AACS02000007">
    <property type="protein sequence ID" value="EAU81156.1"/>
    <property type="molecule type" value="Genomic_DNA"/>
</dbReference>
<sequence length="727" mass="82160">MSPTAKPPRKPATRSVAKSKDSLSQPAEPTTMLYRDEVDPSKDAEDFGRLKYATEYEISAIHDGDAIVDELCTISLRTARLKSYLTASPYWSTEANAWKGVSGKRELPIVIRAYQTIIDHILTHFGLAKPFSGGRKAWVTCNEAMGNFKQGDFPVPNICVTGKGDYLSVDKQDPSNPSYERSLFFCLVQPHVEFVPRSWQPQVFEPLARYIFYAQPHRRFFRVLLLSQGGHMRLFHFDRSGCINSAAIDINENPVTFVRTILSLSSHDAAAAGFDPDIFWKWEHVGPARVRQGYIRMKTEDSANTLLKIVGNGAFKMTAGVEGASNSLWHVVDESGRDLVVKDGWKYTGNHPDPRHLVRPWEHELLLAGKDLPGVCQIVDYSIGVSTAAFRGATAHVHGSYDEFTHYRFSMEKYGKCALECESGKQLVCGVKSAIGGHQGMYKLRRIIHRDISPGNIVFGTADPEPGWEGVIIDPELGTYTNGHPEANEDHAIATYRIGTQSYMSMLVCGTYNGMIPQFKHDHTDDLESFFWSFLYILSAYEKPGVEKPSIPKILEPVYFSENMGEAYIAKTRFLGKRLDQETLDAIISPSWGHLREKGGLVDKFHDYISDLAFEKEHYVRGGVRDAKKLEAFVAKSDEHYARILEIFQEAIEGFEKAREEEEEDAPRGGPLTPSRAANVQRPREARDGKKRKVDNEDTEDRYNKRVRDDENYVYEYEVYEGDSFEV</sequence>
<evidence type="ECO:0000259" key="2">
    <source>
        <dbReference type="Pfam" id="PF17667"/>
    </source>
</evidence>
<dbReference type="Gene3D" id="1.10.510.10">
    <property type="entry name" value="Transferase(Phosphotransferase) domain 1"/>
    <property type="match status" value="1"/>
</dbReference>
<dbReference type="eggNOG" id="ENOG502S5WB">
    <property type="taxonomic scope" value="Eukaryota"/>
</dbReference>
<keyword evidence="4" id="KW-1185">Reference proteome</keyword>
<dbReference type="GeneID" id="6017309"/>
<dbReference type="SUPFAM" id="SSF56112">
    <property type="entry name" value="Protein kinase-like (PK-like)"/>
    <property type="match status" value="1"/>
</dbReference>
<proteinExistence type="predicted"/>
<dbReference type="InterPro" id="IPR040976">
    <property type="entry name" value="Pkinase_fungal"/>
</dbReference>
<keyword evidence="3" id="KW-0418">Kinase</keyword>
<organism evidence="3 4">
    <name type="scientific">Coprinopsis cinerea (strain Okayama-7 / 130 / ATCC MYA-4618 / FGSC 9003)</name>
    <name type="common">Inky cap fungus</name>
    <name type="synonym">Hormographiella aspergillata</name>
    <dbReference type="NCBI Taxonomy" id="240176"/>
    <lineage>
        <taxon>Eukaryota</taxon>
        <taxon>Fungi</taxon>
        <taxon>Dikarya</taxon>
        <taxon>Basidiomycota</taxon>
        <taxon>Agaricomycotina</taxon>
        <taxon>Agaricomycetes</taxon>
        <taxon>Agaricomycetidae</taxon>
        <taxon>Agaricales</taxon>
        <taxon>Agaricineae</taxon>
        <taxon>Psathyrellaceae</taxon>
        <taxon>Coprinopsis</taxon>
    </lineage>
</organism>
<feature type="region of interest" description="Disordered" evidence="1">
    <location>
        <begin position="657"/>
        <end position="707"/>
    </location>
</feature>
<reference evidence="3 4" key="1">
    <citation type="journal article" date="2010" name="Proc. Natl. Acad. Sci. U.S.A.">
        <title>Insights into evolution of multicellular fungi from the assembled chromosomes of the mushroom Coprinopsis cinerea (Coprinus cinereus).</title>
        <authorList>
            <person name="Stajich J.E."/>
            <person name="Wilke S.K."/>
            <person name="Ahren D."/>
            <person name="Au C.H."/>
            <person name="Birren B.W."/>
            <person name="Borodovsky M."/>
            <person name="Burns C."/>
            <person name="Canback B."/>
            <person name="Casselton L.A."/>
            <person name="Cheng C.K."/>
            <person name="Deng J."/>
            <person name="Dietrich F.S."/>
            <person name="Fargo D.C."/>
            <person name="Farman M.L."/>
            <person name="Gathman A.C."/>
            <person name="Goldberg J."/>
            <person name="Guigo R."/>
            <person name="Hoegger P.J."/>
            <person name="Hooker J.B."/>
            <person name="Huggins A."/>
            <person name="James T.Y."/>
            <person name="Kamada T."/>
            <person name="Kilaru S."/>
            <person name="Kodira C."/>
            <person name="Kues U."/>
            <person name="Kupfer D."/>
            <person name="Kwan H.S."/>
            <person name="Lomsadze A."/>
            <person name="Li W."/>
            <person name="Lilly W.W."/>
            <person name="Ma L.J."/>
            <person name="Mackey A.J."/>
            <person name="Manning G."/>
            <person name="Martin F."/>
            <person name="Muraguchi H."/>
            <person name="Natvig D.O."/>
            <person name="Palmerini H."/>
            <person name="Ramesh M.A."/>
            <person name="Rehmeyer C.J."/>
            <person name="Roe B.A."/>
            <person name="Shenoy N."/>
            <person name="Stanke M."/>
            <person name="Ter-Hovhannisyan V."/>
            <person name="Tunlid A."/>
            <person name="Velagapudi R."/>
            <person name="Vision T.J."/>
            <person name="Zeng Q."/>
            <person name="Zolan M.E."/>
            <person name="Pukkila P.J."/>
        </authorList>
    </citation>
    <scope>NUCLEOTIDE SEQUENCE [LARGE SCALE GENOMIC DNA]</scope>
    <source>
        <strain evidence="4">Okayama-7 / 130 / ATCC MYA-4618 / FGSC 9003</strain>
    </source>
</reference>
<accession>A8PDS7</accession>
<dbReference type="RefSeq" id="XP_001840657.1">
    <property type="nucleotide sequence ID" value="XM_001840605.1"/>
</dbReference>
<dbReference type="AlphaFoldDB" id="A8PDS7"/>
<dbReference type="InterPro" id="IPR011009">
    <property type="entry name" value="Kinase-like_dom_sf"/>
</dbReference>
<evidence type="ECO:0000313" key="4">
    <source>
        <dbReference type="Proteomes" id="UP000001861"/>
    </source>
</evidence>
<dbReference type="GO" id="GO:0016301">
    <property type="term" value="F:kinase activity"/>
    <property type="evidence" value="ECO:0007669"/>
    <property type="project" value="UniProtKB-KW"/>
</dbReference>
<evidence type="ECO:0000256" key="1">
    <source>
        <dbReference type="SAM" id="MobiDB-lite"/>
    </source>
</evidence>
<protein>
    <submittedName>
        <fullName evidence="3">Other/FunK1 protein kinase</fullName>
    </submittedName>
</protein>
<dbReference type="KEGG" id="cci:CC1G_10443"/>
<gene>
    <name evidence="3" type="ORF">CC1G_10443</name>
</gene>
<feature type="region of interest" description="Disordered" evidence="1">
    <location>
        <begin position="1"/>
        <end position="38"/>
    </location>
</feature>
<dbReference type="InParanoid" id="A8PDS7"/>
<dbReference type="STRING" id="240176.A8PDS7"/>
<feature type="domain" description="Fungal-type protein kinase" evidence="2">
    <location>
        <begin position="400"/>
        <end position="537"/>
    </location>
</feature>
<name>A8PDS7_COPC7</name>
<comment type="caution">
    <text evidence="3">The sequence shown here is derived from an EMBL/GenBank/DDBJ whole genome shotgun (WGS) entry which is preliminary data.</text>
</comment>
<evidence type="ECO:0000313" key="3">
    <source>
        <dbReference type="EMBL" id="EAU81156.1"/>
    </source>
</evidence>